<dbReference type="EMBL" id="GECZ01013670">
    <property type="protein sequence ID" value="JAS56099.1"/>
    <property type="molecule type" value="Transcribed_RNA"/>
</dbReference>
<feature type="domain" description="BESS" evidence="2">
    <location>
        <begin position="112"/>
        <end position="151"/>
    </location>
</feature>
<evidence type="ECO:0000313" key="4">
    <source>
        <dbReference type="EMBL" id="JAS62291.1"/>
    </source>
</evidence>
<dbReference type="AlphaFoldDB" id="A0A1B6GIP0"/>
<gene>
    <name evidence="4" type="ORF">g.9584</name>
    <name evidence="3" type="ORF">g.9585</name>
</gene>
<evidence type="ECO:0000259" key="2">
    <source>
        <dbReference type="PROSITE" id="PS51031"/>
    </source>
</evidence>
<evidence type="ECO:0000256" key="1">
    <source>
        <dbReference type="PROSITE-ProRule" id="PRU00371"/>
    </source>
</evidence>
<dbReference type="Pfam" id="PF02944">
    <property type="entry name" value="BESS"/>
    <property type="match status" value="1"/>
</dbReference>
<dbReference type="GO" id="GO:0003677">
    <property type="term" value="F:DNA binding"/>
    <property type="evidence" value="ECO:0007669"/>
    <property type="project" value="InterPro"/>
</dbReference>
<dbReference type="PROSITE" id="PS51031">
    <property type="entry name" value="BESS"/>
    <property type="match status" value="1"/>
</dbReference>
<reference evidence="4" key="1">
    <citation type="submission" date="2015-11" db="EMBL/GenBank/DDBJ databases">
        <title>De novo transcriptome assembly of four potential Pierce s Disease insect vectors from Arizona vineyards.</title>
        <authorList>
            <person name="Tassone E.E."/>
        </authorList>
    </citation>
    <scope>NUCLEOTIDE SEQUENCE</scope>
</reference>
<comment type="subcellular location">
    <subcellularLocation>
        <location evidence="1">Nucleus</location>
    </subcellularLocation>
</comment>
<name>A0A1B6GIP0_9HEMI</name>
<dbReference type="EMBL" id="GECZ01007478">
    <property type="protein sequence ID" value="JAS62291.1"/>
    <property type="molecule type" value="Transcribed_RNA"/>
</dbReference>
<dbReference type="GO" id="GO:0005634">
    <property type="term" value="C:nucleus"/>
    <property type="evidence" value="ECO:0007669"/>
    <property type="project" value="UniProtKB-SubCell"/>
</dbReference>
<sequence length="153" mass="17410">MNREESIEVITVRNEVDTSSQKSTKTANFQEVSHHNEIPQLENSNITINSDDDCCIVISNNTDCNDIEDHYDPFSNNSRNDIGENSHLNTLVGPFADDRPICECDTIKQLMARTETRYLLSLLPDMAEMNPHQKLVFKEKVLQIIDNVLTNVS</sequence>
<accession>A0A1B6GIP0</accession>
<evidence type="ECO:0000313" key="3">
    <source>
        <dbReference type="EMBL" id="JAS56099.1"/>
    </source>
</evidence>
<proteinExistence type="predicted"/>
<dbReference type="InterPro" id="IPR004210">
    <property type="entry name" value="BESS_motif"/>
</dbReference>
<keyword evidence="1" id="KW-0539">Nucleus</keyword>
<organism evidence="4">
    <name type="scientific">Cuerna arida</name>
    <dbReference type="NCBI Taxonomy" id="1464854"/>
    <lineage>
        <taxon>Eukaryota</taxon>
        <taxon>Metazoa</taxon>
        <taxon>Ecdysozoa</taxon>
        <taxon>Arthropoda</taxon>
        <taxon>Hexapoda</taxon>
        <taxon>Insecta</taxon>
        <taxon>Pterygota</taxon>
        <taxon>Neoptera</taxon>
        <taxon>Paraneoptera</taxon>
        <taxon>Hemiptera</taxon>
        <taxon>Auchenorrhyncha</taxon>
        <taxon>Membracoidea</taxon>
        <taxon>Cicadellidae</taxon>
        <taxon>Cicadellinae</taxon>
        <taxon>Proconiini</taxon>
        <taxon>Cuerna</taxon>
    </lineage>
</organism>
<protein>
    <recommendedName>
        <fullName evidence="2">BESS domain-containing protein</fullName>
    </recommendedName>
</protein>